<evidence type="ECO:0000256" key="1">
    <source>
        <dbReference type="SAM" id="MobiDB-lite"/>
    </source>
</evidence>
<organism evidence="2 3">
    <name type="scientific">Laribacter hongkongensis</name>
    <dbReference type="NCBI Taxonomy" id="168471"/>
    <lineage>
        <taxon>Bacteria</taxon>
        <taxon>Pseudomonadati</taxon>
        <taxon>Pseudomonadota</taxon>
        <taxon>Betaproteobacteria</taxon>
        <taxon>Neisseriales</taxon>
        <taxon>Aquaspirillaceae</taxon>
        <taxon>Laribacter</taxon>
    </lineage>
</organism>
<reference evidence="3" key="1">
    <citation type="submission" date="2017-06" db="EMBL/GenBank/DDBJ databases">
        <title>Whole genome sequence of Laribacter hongkongensis LHGZ1.</title>
        <authorList>
            <person name="Chen D."/>
            <person name="Wu H."/>
            <person name="Chen J."/>
        </authorList>
    </citation>
    <scope>NUCLEOTIDE SEQUENCE [LARGE SCALE GENOMIC DNA]</scope>
    <source>
        <strain evidence="3">LHGZ1</strain>
    </source>
</reference>
<dbReference type="RefSeq" id="WP_088859763.1">
    <property type="nucleotide sequence ID" value="NZ_CP022115.1"/>
</dbReference>
<dbReference type="Proteomes" id="UP000197424">
    <property type="component" value="Chromosome"/>
</dbReference>
<dbReference type="OrthoDB" id="9131610at2"/>
<evidence type="ECO:0000313" key="3">
    <source>
        <dbReference type="Proteomes" id="UP000197424"/>
    </source>
</evidence>
<sequence length="195" mass="21942">MPKSDRLSSFLPLRFNNGQTISRFAKHCVRCNALVTATDMQGVASTIQNRIVIAAKARCPQCQAEFAVTCVITDDKQVHKVMLPYWMLRWWLLRTPMPPVAGVPSRSSDWEYSPDASTDQPSESLMPPPVDNRVMTPSGETLGQFDGAPIPAWLNVDGERYDFVRPVVGRSASQLAHDEVCYEQRLVYRRSRQAS</sequence>
<proteinExistence type="predicted"/>
<gene>
    <name evidence="2" type="ORF">LHGZ1_0007</name>
</gene>
<protein>
    <submittedName>
        <fullName evidence="2">Uncharacterized protein</fullName>
    </submittedName>
</protein>
<feature type="region of interest" description="Disordered" evidence="1">
    <location>
        <begin position="104"/>
        <end position="129"/>
    </location>
</feature>
<evidence type="ECO:0000313" key="2">
    <source>
        <dbReference type="EMBL" id="ASJ22838.1"/>
    </source>
</evidence>
<dbReference type="AlphaFoldDB" id="A0A248LDI1"/>
<dbReference type="EMBL" id="CP022115">
    <property type="protein sequence ID" value="ASJ22838.1"/>
    <property type="molecule type" value="Genomic_DNA"/>
</dbReference>
<accession>A0A248LDI1</accession>
<name>A0A248LDI1_9NEIS</name>